<dbReference type="InterPro" id="IPR001387">
    <property type="entry name" value="Cro/C1-type_HTH"/>
</dbReference>
<evidence type="ECO:0000259" key="1">
    <source>
        <dbReference type="PROSITE" id="PS50943"/>
    </source>
</evidence>
<dbReference type="Pfam" id="PF13560">
    <property type="entry name" value="HTH_31"/>
    <property type="match status" value="1"/>
</dbReference>
<feature type="domain" description="HTH cro/C1-type" evidence="1">
    <location>
        <begin position="19"/>
        <end position="75"/>
    </location>
</feature>
<sequence>MNWMQVTLQVNLPDLGSRIRKAREAKKLTPTWVAAQAGMSVANLYRIESEDAKSLPRETLRKLSEAIGTDFDAEVKNALMAELNL</sequence>
<comment type="caution">
    <text evidence="2">The sequence shown here is derived from an EMBL/GenBank/DDBJ whole genome shotgun (WGS) entry which is preliminary data.</text>
</comment>
<dbReference type="EMBL" id="JBFPMW010000024">
    <property type="protein sequence ID" value="MFL9823093.1"/>
    <property type="molecule type" value="Genomic_DNA"/>
</dbReference>
<dbReference type="PROSITE" id="PS50943">
    <property type="entry name" value="HTH_CROC1"/>
    <property type="match status" value="1"/>
</dbReference>
<accession>A0ABW8XMM5</accession>
<dbReference type="Proteomes" id="UP001629223">
    <property type="component" value="Unassembled WGS sequence"/>
</dbReference>
<keyword evidence="3" id="KW-1185">Reference proteome</keyword>
<dbReference type="SUPFAM" id="SSF47413">
    <property type="entry name" value="lambda repressor-like DNA-binding domains"/>
    <property type="match status" value="1"/>
</dbReference>
<name>A0ABW8XMM5_9CYAN</name>
<protein>
    <submittedName>
        <fullName evidence="2">Helix-turn-helix domain-containing protein</fullName>
    </submittedName>
</protein>
<organism evidence="2 3">
    <name type="scientific">Tolypothrix campylonemoides VB511288_2</name>
    <dbReference type="NCBI Taxonomy" id="3232311"/>
    <lineage>
        <taxon>Bacteria</taxon>
        <taxon>Bacillati</taxon>
        <taxon>Cyanobacteriota</taxon>
        <taxon>Cyanophyceae</taxon>
        <taxon>Nostocales</taxon>
        <taxon>Tolypothrichaceae</taxon>
        <taxon>Tolypothrix</taxon>
    </lineage>
</organism>
<evidence type="ECO:0000313" key="3">
    <source>
        <dbReference type="Proteomes" id="UP001629223"/>
    </source>
</evidence>
<dbReference type="CDD" id="cd00093">
    <property type="entry name" value="HTH_XRE"/>
    <property type="match status" value="1"/>
</dbReference>
<evidence type="ECO:0000313" key="2">
    <source>
        <dbReference type="EMBL" id="MFL9823093.1"/>
    </source>
</evidence>
<dbReference type="SMART" id="SM00530">
    <property type="entry name" value="HTH_XRE"/>
    <property type="match status" value="1"/>
</dbReference>
<dbReference type="Gene3D" id="1.10.260.40">
    <property type="entry name" value="lambda repressor-like DNA-binding domains"/>
    <property type="match status" value="1"/>
</dbReference>
<gene>
    <name evidence="2" type="ORF">AB0756_39310</name>
</gene>
<reference evidence="2 3" key="1">
    <citation type="submission" date="2024-07" db="EMBL/GenBank/DDBJ databases">
        <authorList>
            <person name="Tripathy S."/>
        </authorList>
    </citation>
    <scope>NUCLEOTIDE SEQUENCE [LARGE SCALE GENOMIC DNA]</scope>
    <source>
        <strain evidence="2 3">VB511288_2</strain>
    </source>
</reference>
<dbReference type="RefSeq" id="WP_050046049.1">
    <property type="nucleotide sequence ID" value="NZ_JBFPMW010000024.1"/>
</dbReference>
<proteinExistence type="predicted"/>
<dbReference type="InterPro" id="IPR010982">
    <property type="entry name" value="Lambda_DNA-bd_dom_sf"/>
</dbReference>